<protein>
    <submittedName>
        <fullName evidence="1">Uncharacterized protein</fullName>
    </submittedName>
</protein>
<evidence type="ECO:0000313" key="1">
    <source>
        <dbReference type="EMBL" id="GFU26786.1"/>
    </source>
</evidence>
<dbReference type="EMBL" id="BMAW01128661">
    <property type="protein sequence ID" value="GFU26786.1"/>
    <property type="molecule type" value="Genomic_DNA"/>
</dbReference>
<sequence>MDRWRLSLGQLPSLSIHSGLDHFTNFFRYLPLPRYEISWIGLTGVMMPNFWIKNKQEDYFCNIPAILDDDMIPPPERDEIESAIKISSKTMSPEHDSIFAELLKNGGRQLYEHLYNLSINLWNSEKLSLDWNIYYWNYTCIFHPQEGEPSGLL</sequence>
<gene>
    <name evidence="1" type="ORF">NPIL_289281</name>
</gene>
<comment type="caution">
    <text evidence="1">The sequence shown here is derived from an EMBL/GenBank/DDBJ whole genome shotgun (WGS) entry which is preliminary data.</text>
</comment>
<dbReference type="AlphaFoldDB" id="A0A8X6UN74"/>
<dbReference type="OrthoDB" id="6435385at2759"/>
<dbReference type="Proteomes" id="UP000887013">
    <property type="component" value="Unassembled WGS sequence"/>
</dbReference>
<evidence type="ECO:0000313" key="2">
    <source>
        <dbReference type="Proteomes" id="UP000887013"/>
    </source>
</evidence>
<proteinExistence type="predicted"/>
<keyword evidence="2" id="KW-1185">Reference proteome</keyword>
<organism evidence="1 2">
    <name type="scientific">Nephila pilipes</name>
    <name type="common">Giant wood spider</name>
    <name type="synonym">Nephila maculata</name>
    <dbReference type="NCBI Taxonomy" id="299642"/>
    <lineage>
        <taxon>Eukaryota</taxon>
        <taxon>Metazoa</taxon>
        <taxon>Ecdysozoa</taxon>
        <taxon>Arthropoda</taxon>
        <taxon>Chelicerata</taxon>
        <taxon>Arachnida</taxon>
        <taxon>Araneae</taxon>
        <taxon>Araneomorphae</taxon>
        <taxon>Entelegynae</taxon>
        <taxon>Araneoidea</taxon>
        <taxon>Nephilidae</taxon>
        <taxon>Nephila</taxon>
    </lineage>
</organism>
<accession>A0A8X6UN74</accession>
<name>A0A8X6UN74_NEPPI</name>
<reference evidence="1" key="1">
    <citation type="submission" date="2020-08" db="EMBL/GenBank/DDBJ databases">
        <title>Multicomponent nature underlies the extraordinary mechanical properties of spider dragline silk.</title>
        <authorList>
            <person name="Kono N."/>
            <person name="Nakamura H."/>
            <person name="Mori M."/>
            <person name="Yoshida Y."/>
            <person name="Ohtoshi R."/>
            <person name="Malay A.D."/>
            <person name="Moran D.A.P."/>
            <person name="Tomita M."/>
            <person name="Numata K."/>
            <person name="Arakawa K."/>
        </authorList>
    </citation>
    <scope>NUCLEOTIDE SEQUENCE</scope>
</reference>